<organism evidence="2 3">
    <name type="scientific">Natronobacterium gregoryi (strain ATCC 43098 / DSM 3393 / CCM 3738 / CIP 104747 / IAM 13177 / JCM 8860 / NBRC 102187 / NCIMB 2189 / SP2)</name>
    <dbReference type="NCBI Taxonomy" id="797304"/>
    <lineage>
        <taxon>Archaea</taxon>
        <taxon>Methanobacteriati</taxon>
        <taxon>Methanobacteriota</taxon>
        <taxon>Stenosarchaea group</taxon>
        <taxon>Halobacteria</taxon>
        <taxon>Halobacteriales</taxon>
        <taxon>Natrialbaceae</taxon>
        <taxon>Natronobacterium</taxon>
    </lineage>
</organism>
<reference evidence="2 3" key="1">
    <citation type="submission" date="2017-12" db="EMBL/GenBank/DDBJ databases">
        <title>The characterization of oligonucleotides binding to NgAgo.</title>
        <authorList>
            <person name="Jiang L."/>
            <person name="He B."/>
            <person name="Kang J."/>
            <person name="Yu M."/>
            <person name="Li N."/>
            <person name="Fang Y."/>
            <person name="Tang Z."/>
            <person name="Wu P."/>
            <person name="Yao P."/>
            <person name="Huang J."/>
        </authorList>
    </citation>
    <scope>NUCLEOTIDE SEQUENCE [LARGE SCALE GENOMIC DNA]</scope>
    <source>
        <strain evidence="2 3">SP2</strain>
        <tissue evidence="2">Freeze-dried powder thallus</tissue>
    </source>
</reference>
<dbReference type="Proteomes" id="UP000234484">
    <property type="component" value="Unassembled WGS sequence"/>
</dbReference>
<evidence type="ECO:0000256" key="1">
    <source>
        <dbReference type="SAM" id="MobiDB-lite"/>
    </source>
</evidence>
<protein>
    <submittedName>
        <fullName evidence="2">Uncharacterized protein</fullName>
    </submittedName>
</protein>
<comment type="caution">
    <text evidence="2">The sequence shown here is derived from an EMBL/GenBank/DDBJ whole genome shotgun (WGS) entry which is preliminary data.</text>
</comment>
<evidence type="ECO:0000313" key="2">
    <source>
        <dbReference type="EMBL" id="PLK21465.1"/>
    </source>
</evidence>
<feature type="region of interest" description="Disordered" evidence="1">
    <location>
        <begin position="1"/>
        <end position="66"/>
    </location>
</feature>
<gene>
    <name evidence="2" type="ORF">CYV19_03985</name>
</gene>
<feature type="compositionally biased region" description="Basic and acidic residues" evidence="1">
    <location>
        <begin position="18"/>
        <end position="29"/>
    </location>
</feature>
<dbReference type="AlphaFoldDB" id="A0A2J4JHT2"/>
<feature type="compositionally biased region" description="Polar residues" evidence="1">
    <location>
        <begin position="33"/>
        <end position="51"/>
    </location>
</feature>
<name>A0A2J4JHT2_NATGS</name>
<sequence length="66" mass="7509">MHDHTSSRRVVPHARRYFYHEKRKSDRRLLVPSQPSTDGSNRATPPGSTHQFRLGTPLVASQPSTD</sequence>
<dbReference type="EMBL" id="PKKI01000008">
    <property type="protein sequence ID" value="PLK21465.1"/>
    <property type="molecule type" value="Genomic_DNA"/>
</dbReference>
<accession>A0A2J4JHT2</accession>
<proteinExistence type="predicted"/>
<evidence type="ECO:0000313" key="3">
    <source>
        <dbReference type="Proteomes" id="UP000234484"/>
    </source>
</evidence>